<keyword evidence="3" id="KW-1185">Reference proteome</keyword>
<sequence>MKNLRQVVTKAVIAKGKQRTEKEVTLLPPNRPSSILGCWVINHTHSAKKTGSSIEVTGKFDVNVWYSHHDHSKTSVFTETVTYKDKIRLRYRDEPSSSKEEIRVEVLQQPNCTEAIISDCKEKFLIKVERELVAEVIGETKVMITVHPNDFEEEWSFDDESSHHQSHANEGGSRAAKDNSQF</sequence>
<evidence type="ECO:0000256" key="1">
    <source>
        <dbReference type="SAM" id="MobiDB-lite"/>
    </source>
</evidence>
<keyword evidence="2" id="KW-0946">Virion</keyword>
<accession>A0ABR8PFX1</accession>
<reference evidence="2 3" key="1">
    <citation type="submission" date="2020-08" db="EMBL/GenBank/DDBJ databases">
        <title>A Genomic Blueprint of the Chicken Gut Microbiome.</title>
        <authorList>
            <person name="Gilroy R."/>
            <person name="Ravi A."/>
            <person name="Getino M."/>
            <person name="Pursley I."/>
            <person name="Horton D.L."/>
            <person name="Alikhan N.-F."/>
            <person name="Baker D."/>
            <person name="Gharbi K."/>
            <person name="Hall N."/>
            <person name="Watson M."/>
            <person name="Adriaenssens E.M."/>
            <person name="Foster-Nyarko E."/>
            <person name="Jarju S."/>
            <person name="Secka A."/>
            <person name="Antonio M."/>
            <person name="Oren A."/>
            <person name="Chaudhuri R."/>
            <person name="La Ragione R.M."/>
            <person name="Hildebrand F."/>
            <person name="Pallen M.J."/>
        </authorList>
    </citation>
    <scope>NUCLEOTIDE SEQUENCE [LARGE SCALE GENOMIC DNA]</scope>
    <source>
        <strain evidence="2 3">Sa3CUA8</strain>
    </source>
</reference>
<proteinExistence type="predicted"/>
<evidence type="ECO:0000313" key="3">
    <source>
        <dbReference type="Proteomes" id="UP000659496"/>
    </source>
</evidence>
<dbReference type="RefSeq" id="WP_191688519.1">
    <property type="nucleotide sequence ID" value="NZ_JACSQY010000001.1"/>
</dbReference>
<dbReference type="InterPro" id="IPR018901">
    <property type="entry name" value="Spore_coat_CotE"/>
</dbReference>
<name>A0ABR8PFX1_9BACL</name>
<organism evidence="2 3">
    <name type="scientific">Sporosarcina gallistercoris</name>
    <dbReference type="NCBI Taxonomy" id="2762245"/>
    <lineage>
        <taxon>Bacteria</taxon>
        <taxon>Bacillati</taxon>
        <taxon>Bacillota</taxon>
        <taxon>Bacilli</taxon>
        <taxon>Bacillales</taxon>
        <taxon>Caryophanaceae</taxon>
        <taxon>Sporosarcina</taxon>
    </lineage>
</organism>
<keyword evidence="2" id="KW-0167">Capsid protein</keyword>
<gene>
    <name evidence="2" type="primary">cotE</name>
    <name evidence="2" type="ORF">H9659_01750</name>
</gene>
<dbReference type="EMBL" id="JACSQY010000001">
    <property type="protein sequence ID" value="MBD7907056.1"/>
    <property type="molecule type" value="Genomic_DNA"/>
</dbReference>
<evidence type="ECO:0000313" key="2">
    <source>
        <dbReference type="EMBL" id="MBD7907056.1"/>
    </source>
</evidence>
<dbReference type="Proteomes" id="UP000659496">
    <property type="component" value="Unassembled WGS sequence"/>
</dbReference>
<dbReference type="Pfam" id="PF10628">
    <property type="entry name" value="CotE"/>
    <property type="match status" value="1"/>
</dbReference>
<feature type="region of interest" description="Disordered" evidence="1">
    <location>
        <begin position="155"/>
        <end position="182"/>
    </location>
</feature>
<comment type="caution">
    <text evidence="2">The sequence shown here is derived from an EMBL/GenBank/DDBJ whole genome shotgun (WGS) entry which is preliminary data.</text>
</comment>
<protein>
    <submittedName>
        <fullName evidence="2">Outer spore coat protein CotE</fullName>
    </submittedName>
</protein>